<dbReference type="Proteomes" id="UP000178104">
    <property type="component" value="Unassembled WGS sequence"/>
</dbReference>
<dbReference type="PANTHER" id="PTHR44591:SF14">
    <property type="entry name" value="PROTEIN PILG"/>
    <property type="match status" value="1"/>
</dbReference>
<dbReference type="InterPro" id="IPR050595">
    <property type="entry name" value="Bact_response_regulator"/>
</dbReference>
<dbReference type="SUPFAM" id="SSF52172">
    <property type="entry name" value="CheY-like"/>
    <property type="match status" value="1"/>
</dbReference>
<organism evidence="5 6">
    <name type="scientific">Candidatus Nomurabacteria bacterium RIFCSPLOWO2_01_FULL_42_17</name>
    <dbReference type="NCBI Taxonomy" id="1801780"/>
    <lineage>
        <taxon>Bacteria</taxon>
        <taxon>Candidatus Nomuraibacteriota</taxon>
    </lineage>
</organism>
<dbReference type="InterPro" id="IPR011006">
    <property type="entry name" value="CheY-like_superfamily"/>
</dbReference>
<dbReference type="InterPro" id="IPR001789">
    <property type="entry name" value="Sig_transdc_resp-reg_receiver"/>
</dbReference>
<evidence type="ECO:0000313" key="5">
    <source>
        <dbReference type="EMBL" id="OGI95355.1"/>
    </source>
</evidence>
<dbReference type="GO" id="GO:0000160">
    <property type="term" value="P:phosphorelay signal transduction system"/>
    <property type="evidence" value="ECO:0007669"/>
    <property type="project" value="UniProtKB-KW"/>
</dbReference>
<keyword evidence="2" id="KW-0902">Two-component regulatory system</keyword>
<keyword evidence="1 3" id="KW-0597">Phosphoprotein</keyword>
<gene>
    <name evidence="5" type="ORF">A2917_02200</name>
</gene>
<dbReference type="Gene3D" id="3.40.50.2300">
    <property type="match status" value="1"/>
</dbReference>
<dbReference type="CDD" id="cd00156">
    <property type="entry name" value="REC"/>
    <property type="match status" value="1"/>
</dbReference>
<dbReference type="AlphaFoldDB" id="A0A1F6XMM1"/>
<feature type="domain" description="Response regulatory" evidence="4">
    <location>
        <begin position="7"/>
        <end position="124"/>
    </location>
</feature>
<dbReference type="SMART" id="SM00448">
    <property type="entry name" value="REC"/>
    <property type="match status" value="1"/>
</dbReference>
<accession>A0A1F6XMM1</accession>
<evidence type="ECO:0000256" key="3">
    <source>
        <dbReference type="PROSITE-ProRule" id="PRU00169"/>
    </source>
</evidence>
<evidence type="ECO:0000256" key="1">
    <source>
        <dbReference type="ARBA" id="ARBA00022553"/>
    </source>
</evidence>
<dbReference type="PANTHER" id="PTHR44591">
    <property type="entry name" value="STRESS RESPONSE REGULATOR PROTEIN 1"/>
    <property type="match status" value="1"/>
</dbReference>
<evidence type="ECO:0000313" key="6">
    <source>
        <dbReference type="Proteomes" id="UP000178104"/>
    </source>
</evidence>
<comment type="caution">
    <text evidence="5">The sequence shown here is derived from an EMBL/GenBank/DDBJ whole genome shotgun (WGS) entry which is preliminary data.</text>
</comment>
<proteinExistence type="predicted"/>
<evidence type="ECO:0000256" key="2">
    <source>
        <dbReference type="ARBA" id="ARBA00023012"/>
    </source>
</evidence>
<sequence>MEGQKKKILIIDDDSFLLDMYALKFSQNNFEVYTEGSGVQAIEKIKGGLSPDVMLIDIIMPEMDGFEMLEKINTEKLSPNSVKIILSNKSQQADIDRGNSLGVAGYIIKANSTPVEVISQVINILSKKSSVPAGLKATN</sequence>
<dbReference type="PROSITE" id="PS50110">
    <property type="entry name" value="RESPONSE_REGULATORY"/>
    <property type="match status" value="1"/>
</dbReference>
<dbReference type="EMBL" id="MFVE01000005">
    <property type="protein sequence ID" value="OGI95355.1"/>
    <property type="molecule type" value="Genomic_DNA"/>
</dbReference>
<feature type="modified residue" description="4-aspartylphosphate" evidence="3">
    <location>
        <position position="57"/>
    </location>
</feature>
<evidence type="ECO:0000259" key="4">
    <source>
        <dbReference type="PROSITE" id="PS50110"/>
    </source>
</evidence>
<protein>
    <recommendedName>
        <fullName evidence="4">Response regulatory domain-containing protein</fullName>
    </recommendedName>
</protein>
<reference evidence="5 6" key="1">
    <citation type="journal article" date="2016" name="Nat. Commun.">
        <title>Thousands of microbial genomes shed light on interconnected biogeochemical processes in an aquifer system.</title>
        <authorList>
            <person name="Anantharaman K."/>
            <person name="Brown C.T."/>
            <person name="Hug L.A."/>
            <person name="Sharon I."/>
            <person name="Castelle C.J."/>
            <person name="Probst A.J."/>
            <person name="Thomas B.C."/>
            <person name="Singh A."/>
            <person name="Wilkins M.J."/>
            <person name="Karaoz U."/>
            <person name="Brodie E.L."/>
            <person name="Williams K.H."/>
            <person name="Hubbard S.S."/>
            <person name="Banfield J.F."/>
        </authorList>
    </citation>
    <scope>NUCLEOTIDE SEQUENCE [LARGE SCALE GENOMIC DNA]</scope>
</reference>
<name>A0A1F6XMM1_9BACT</name>
<dbReference type="STRING" id="1801780.A2917_02200"/>
<dbReference type="Pfam" id="PF00072">
    <property type="entry name" value="Response_reg"/>
    <property type="match status" value="1"/>
</dbReference>